<protein>
    <recommendedName>
        <fullName evidence="4">Protein far1-related sequence 5-like</fullName>
    </recommendedName>
</protein>
<accession>A0A8H3LSV2</accession>
<evidence type="ECO:0008006" key="4">
    <source>
        <dbReference type="Google" id="ProtNLM"/>
    </source>
</evidence>
<dbReference type="GO" id="GO:0045944">
    <property type="term" value="P:positive regulation of transcription by RNA polymerase II"/>
    <property type="evidence" value="ECO:0007669"/>
    <property type="project" value="InterPro"/>
</dbReference>
<dbReference type="Pfam" id="PF08731">
    <property type="entry name" value="AFT"/>
    <property type="match status" value="1"/>
</dbReference>
<feature type="compositionally biased region" description="Basic and acidic residues" evidence="1">
    <location>
        <begin position="16"/>
        <end position="29"/>
    </location>
</feature>
<gene>
    <name evidence="2" type="ORF">RCL2_002102500</name>
</gene>
<organism evidence="2 3">
    <name type="scientific">Rhizophagus clarus</name>
    <dbReference type="NCBI Taxonomy" id="94130"/>
    <lineage>
        <taxon>Eukaryota</taxon>
        <taxon>Fungi</taxon>
        <taxon>Fungi incertae sedis</taxon>
        <taxon>Mucoromycota</taxon>
        <taxon>Glomeromycotina</taxon>
        <taxon>Glomeromycetes</taxon>
        <taxon>Glomerales</taxon>
        <taxon>Glomeraceae</taxon>
        <taxon>Rhizophagus</taxon>
    </lineage>
</organism>
<dbReference type="EMBL" id="BLAL01000234">
    <property type="protein sequence ID" value="GES94283.1"/>
    <property type="molecule type" value="Genomic_DNA"/>
</dbReference>
<dbReference type="GO" id="GO:0000981">
    <property type="term" value="F:DNA-binding transcription factor activity, RNA polymerase II-specific"/>
    <property type="evidence" value="ECO:0007669"/>
    <property type="project" value="InterPro"/>
</dbReference>
<dbReference type="PANTHER" id="PTHR47718">
    <property type="entry name" value="OS01G0519700 PROTEIN"/>
    <property type="match status" value="1"/>
</dbReference>
<dbReference type="Proteomes" id="UP000615446">
    <property type="component" value="Unassembled WGS sequence"/>
</dbReference>
<feature type="region of interest" description="Disordered" evidence="1">
    <location>
        <begin position="16"/>
        <end position="44"/>
    </location>
</feature>
<proteinExistence type="predicted"/>
<name>A0A8H3LSV2_9GLOM</name>
<dbReference type="PANTHER" id="PTHR47718:SF17">
    <property type="entry name" value="PROTEIN FAR1-RELATED SEQUENCE 5-LIKE"/>
    <property type="match status" value="1"/>
</dbReference>
<evidence type="ECO:0000313" key="2">
    <source>
        <dbReference type="EMBL" id="GES94283.1"/>
    </source>
</evidence>
<feature type="compositionally biased region" description="Acidic residues" evidence="1">
    <location>
        <begin position="30"/>
        <end position="41"/>
    </location>
</feature>
<dbReference type="InterPro" id="IPR014842">
    <property type="entry name" value="AFT"/>
</dbReference>
<dbReference type="OrthoDB" id="2404142at2759"/>
<evidence type="ECO:0000313" key="3">
    <source>
        <dbReference type="Proteomes" id="UP000615446"/>
    </source>
</evidence>
<reference evidence="2" key="1">
    <citation type="submission" date="2019-10" db="EMBL/GenBank/DDBJ databases">
        <title>Conservation and host-specific expression of non-tandemly repeated heterogenous ribosome RNA gene in arbuscular mycorrhizal fungi.</title>
        <authorList>
            <person name="Maeda T."/>
            <person name="Kobayashi Y."/>
            <person name="Nakagawa T."/>
            <person name="Ezawa T."/>
            <person name="Yamaguchi K."/>
            <person name="Bino T."/>
            <person name="Nishimoto Y."/>
            <person name="Shigenobu S."/>
            <person name="Kawaguchi M."/>
        </authorList>
    </citation>
    <scope>NUCLEOTIDE SEQUENCE</scope>
    <source>
        <strain evidence="2">HR1</strain>
    </source>
</reference>
<dbReference type="GO" id="GO:0010106">
    <property type="term" value="P:cellular response to iron ion starvation"/>
    <property type="evidence" value="ECO:0007669"/>
    <property type="project" value="InterPro"/>
</dbReference>
<sequence length="559" mass="65378">MNQAESLNIIKMHETEQRNIHETNQHSIDDNESDESDEPSDSLDLTTSLTFSDWEDFKAWMHRFVLKKGFSYKIRMSEYIEGVLRRVTYECTKSGFHISQATSDLTKKRNTHSQRTSCPWRVNLTYPKTSNIVKINSFNDVYNHPLTSMIQEIAPRFQKLTQEMLADVEKYVIQGHMDSISIYPLLKHDYLNQPIHRKDLYNTVYQFRKKNNLADDLNLQKKLKGKLGSQFEEFHYKFYVCWNSLCEELFELRWNQLIEQYPAAAKYLSNIFYNIKDSWAVPWIRKKFTAGVQSTQRIESINRHIHDKVNRSTSLCNLLISITDHVKNNEYLENFEVERNALPTIGMPMLNERFFSRVDAIIKKFLTPVMLGKQRSQMNQSVCYDINQITEWHHLIEMKTDNEEISVGIREQKQDTKQILLRSLVSNLPIEAILKVWNIRATAHMESDIISSKVIYAELSRLSKKAIDCTIKSEMQNELSNLFKAFIYDIQSRLEKNSIDVNNLLVIKHKGRPPKRLVANVEKGVLHKEKKVLKDSSAVNVIEGQSRSNLENSTNIIKS</sequence>
<comment type="caution">
    <text evidence="2">The sequence shown here is derived from an EMBL/GenBank/DDBJ whole genome shotgun (WGS) entry which is preliminary data.</text>
</comment>
<dbReference type="AlphaFoldDB" id="A0A8H3LSV2"/>
<evidence type="ECO:0000256" key="1">
    <source>
        <dbReference type="SAM" id="MobiDB-lite"/>
    </source>
</evidence>